<dbReference type="AlphaFoldDB" id="A0A5N5TFP1"/>
<keyword evidence="3" id="KW-1185">Reference proteome</keyword>
<evidence type="ECO:0000313" key="3">
    <source>
        <dbReference type="Proteomes" id="UP000326759"/>
    </source>
</evidence>
<gene>
    <name evidence="2" type="ORF">Anas_01382</name>
</gene>
<accession>A0A5N5TFP1</accession>
<sequence length="288" mass="32621">MSRNSWKQSEFPASDNGPVSAVSLRSHSPLKTITSDPLIRSSNPAHGCEIPDTTPRNIKYATVPCSSKPEPPPKVKNPPPEKYKKTFIAMLRGKDYHKNVPPPTKRHSLESPIVSLEVPSGTKLPRSSPIISVSPSEYPHAPRPFAQPKRYHSHRHHQSINPSHLRRYQHHLLQQHPSNSPTPLQAQFARQLTQTQFFIAEPLQNSGVIQPHFLTPYYQPPNNFSKSQNSHKKRSGSNINRSESCKEKQHVRKQARENRKNSDPNIPTSKPGMRIELSKGNIVTRMKL</sequence>
<feature type="compositionally biased region" description="Pro residues" evidence="1">
    <location>
        <begin position="69"/>
        <end position="78"/>
    </location>
</feature>
<protein>
    <submittedName>
        <fullName evidence="2">Uncharacterized protein</fullName>
    </submittedName>
</protein>
<feature type="region of interest" description="Disordered" evidence="1">
    <location>
        <begin position="1"/>
        <end position="81"/>
    </location>
</feature>
<evidence type="ECO:0000313" key="2">
    <source>
        <dbReference type="EMBL" id="KAB7505494.1"/>
    </source>
</evidence>
<feature type="compositionally biased region" description="Polar residues" evidence="1">
    <location>
        <begin position="23"/>
        <end position="44"/>
    </location>
</feature>
<feature type="compositionally biased region" description="Low complexity" evidence="1">
    <location>
        <begin position="127"/>
        <end position="136"/>
    </location>
</feature>
<comment type="caution">
    <text evidence="2">The sequence shown here is derived from an EMBL/GenBank/DDBJ whole genome shotgun (WGS) entry which is preliminary data.</text>
</comment>
<name>A0A5N5TFP1_9CRUS</name>
<feature type="region of interest" description="Disordered" evidence="1">
    <location>
        <begin position="219"/>
        <end position="280"/>
    </location>
</feature>
<reference evidence="2 3" key="1">
    <citation type="journal article" date="2019" name="PLoS Biol.">
        <title>Sex chromosomes control vertical transmission of feminizing Wolbachia symbionts in an isopod.</title>
        <authorList>
            <person name="Becking T."/>
            <person name="Chebbi M.A."/>
            <person name="Giraud I."/>
            <person name="Moumen B."/>
            <person name="Laverre T."/>
            <person name="Caubet Y."/>
            <person name="Peccoud J."/>
            <person name="Gilbert C."/>
            <person name="Cordaux R."/>
        </authorList>
    </citation>
    <scope>NUCLEOTIDE SEQUENCE [LARGE SCALE GENOMIC DNA]</scope>
    <source>
        <strain evidence="2">ANa2</strain>
        <tissue evidence="2">Whole body excluding digestive tract and cuticle</tissue>
    </source>
</reference>
<feature type="region of interest" description="Disordered" evidence="1">
    <location>
        <begin position="120"/>
        <end position="139"/>
    </location>
</feature>
<dbReference type="OrthoDB" id="2272012at2759"/>
<dbReference type="EMBL" id="SEYY01001211">
    <property type="protein sequence ID" value="KAB7505494.1"/>
    <property type="molecule type" value="Genomic_DNA"/>
</dbReference>
<organism evidence="2 3">
    <name type="scientific">Armadillidium nasatum</name>
    <dbReference type="NCBI Taxonomy" id="96803"/>
    <lineage>
        <taxon>Eukaryota</taxon>
        <taxon>Metazoa</taxon>
        <taxon>Ecdysozoa</taxon>
        <taxon>Arthropoda</taxon>
        <taxon>Crustacea</taxon>
        <taxon>Multicrustacea</taxon>
        <taxon>Malacostraca</taxon>
        <taxon>Eumalacostraca</taxon>
        <taxon>Peracarida</taxon>
        <taxon>Isopoda</taxon>
        <taxon>Oniscidea</taxon>
        <taxon>Crinocheta</taxon>
        <taxon>Armadillidiidae</taxon>
        <taxon>Armadillidium</taxon>
    </lineage>
</organism>
<proteinExistence type="predicted"/>
<feature type="compositionally biased region" description="Basic and acidic residues" evidence="1">
    <location>
        <begin position="243"/>
        <end position="262"/>
    </location>
</feature>
<evidence type="ECO:0000256" key="1">
    <source>
        <dbReference type="SAM" id="MobiDB-lite"/>
    </source>
</evidence>
<dbReference type="Proteomes" id="UP000326759">
    <property type="component" value="Unassembled WGS sequence"/>
</dbReference>